<dbReference type="InterPro" id="IPR004776">
    <property type="entry name" value="Mem_transp_PIN-like"/>
</dbReference>
<dbReference type="GO" id="GO:0010329">
    <property type="term" value="F:auxin efflux transmembrane transporter activity"/>
    <property type="evidence" value="ECO:0007669"/>
    <property type="project" value="TreeGrafter"/>
</dbReference>
<organism evidence="9">
    <name type="scientific">Cucumis melo</name>
    <name type="common">Muskmelon</name>
    <dbReference type="NCBI Taxonomy" id="3656"/>
    <lineage>
        <taxon>Eukaryota</taxon>
        <taxon>Viridiplantae</taxon>
        <taxon>Streptophyta</taxon>
        <taxon>Embryophyta</taxon>
        <taxon>Tracheophyta</taxon>
        <taxon>Spermatophyta</taxon>
        <taxon>Magnoliopsida</taxon>
        <taxon>eudicotyledons</taxon>
        <taxon>Gunneridae</taxon>
        <taxon>Pentapetalae</taxon>
        <taxon>rosids</taxon>
        <taxon>fabids</taxon>
        <taxon>Cucurbitales</taxon>
        <taxon>Cucurbitaceae</taxon>
        <taxon>Benincaseae</taxon>
        <taxon>Cucumis</taxon>
    </lineage>
</organism>
<keyword evidence="3 8" id="KW-0813">Transport</keyword>
<feature type="transmembrane region" description="Helical" evidence="8">
    <location>
        <begin position="363"/>
        <end position="382"/>
    </location>
</feature>
<dbReference type="InterPro" id="IPR051107">
    <property type="entry name" value="Auxin_Efflux_Carrier"/>
</dbReference>
<dbReference type="GO" id="GO:0009734">
    <property type="term" value="P:auxin-activated signaling pathway"/>
    <property type="evidence" value="ECO:0007669"/>
    <property type="project" value="UniProtKB-UniRule"/>
</dbReference>
<dbReference type="PANTHER" id="PTHR31752:SF40">
    <property type="entry name" value="AUXIN EFFLUX CARRIER COMPONENT 8"/>
    <property type="match status" value="1"/>
</dbReference>
<feature type="transmembrane region" description="Helical" evidence="8">
    <location>
        <begin position="394"/>
        <end position="414"/>
    </location>
</feature>
<evidence type="ECO:0000256" key="6">
    <source>
        <dbReference type="ARBA" id="ARBA00023136"/>
    </source>
</evidence>
<proteinExistence type="inferred from homology"/>
<feature type="transmembrane region" description="Helical" evidence="8">
    <location>
        <begin position="141"/>
        <end position="160"/>
    </location>
</feature>
<comment type="subcellular location">
    <subcellularLocation>
        <location evidence="1 8">Membrane</location>
        <topology evidence="1 8">Multi-pass membrane protein</topology>
    </subcellularLocation>
</comment>
<keyword evidence="7 8" id="KW-0927">Auxin signaling pathway</keyword>
<dbReference type="AlphaFoldDB" id="A0A9I9CXJ9"/>
<evidence type="ECO:0000256" key="2">
    <source>
        <dbReference type="ARBA" id="ARBA00009177"/>
    </source>
</evidence>
<comment type="function">
    <text evidence="8">May act as a component of the auxin efflux carrier.</text>
</comment>
<dbReference type="Gramene" id="MELO3C009892.2.1">
    <property type="protein sequence ID" value="MELO3C009892.2.1"/>
    <property type="gene ID" value="MELO3C009892.2"/>
</dbReference>
<evidence type="ECO:0000256" key="7">
    <source>
        <dbReference type="ARBA" id="ARBA00023294"/>
    </source>
</evidence>
<evidence type="ECO:0000256" key="1">
    <source>
        <dbReference type="ARBA" id="ARBA00004141"/>
    </source>
</evidence>
<feature type="transmembrane region" description="Helical" evidence="8">
    <location>
        <begin position="303"/>
        <end position="322"/>
    </location>
</feature>
<reference evidence="9" key="1">
    <citation type="submission" date="2023-03" db="UniProtKB">
        <authorList>
            <consortium name="EnsemblPlants"/>
        </authorList>
    </citation>
    <scope>IDENTIFICATION</scope>
</reference>
<keyword evidence="4 8" id="KW-0812">Transmembrane</keyword>
<dbReference type="PANTHER" id="PTHR31752">
    <property type="entry name" value="AUXIN EFFLUX CARRIER COMPONENT 1B-RELATED"/>
    <property type="match status" value="1"/>
</dbReference>
<dbReference type="EnsemblPlants" id="MELO3C009892.2.1">
    <property type="protein sequence ID" value="MELO3C009892.2.1"/>
    <property type="gene ID" value="MELO3C009892.2"/>
</dbReference>
<comment type="similarity">
    <text evidence="2 8">Belongs to the auxin efflux carrier (TC 2.A.69.1) family.</text>
</comment>
<feature type="transmembrane region" description="Helical" evidence="8">
    <location>
        <begin position="334"/>
        <end position="357"/>
    </location>
</feature>
<comment type="caution">
    <text evidence="8">Lacks conserved residue(s) required for the propagation of feature annotation.</text>
</comment>
<dbReference type="NCBIfam" id="TIGR00946">
    <property type="entry name" value="2a69"/>
    <property type="match status" value="1"/>
</dbReference>
<keyword evidence="5 8" id="KW-1133">Transmembrane helix</keyword>
<protein>
    <recommendedName>
        <fullName evidence="8">Auxin efflux carrier component</fullName>
    </recommendedName>
</protein>
<feature type="transmembrane region" description="Helical" evidence="8">
    <location>
        <begin position="204"/>
        <end position="224"/>
    </location>
</feature>
<accession>A0A9I9CXJ9</accession>
<keyword evidence="6 8" id="KW-0472">Membrane</keyword>
<feature type="transmembrane region" description="Helical" evidence="8">
    <location>
        <begin position="172"/>
        <end position="192"/>
    </location>
</feature>
<evidence type="ECO:0000256" key="3">
    <source>
        <dbReference type="ARBA" id="ARBA00022448"/>
    </source>
</evidence>
<evidence type="ECO:0000256" key="4">
    <source>
        <dbReference type="ARBA" id="ARBA00022692"/>
    </source>
</evidence>
<dbReference type="GO" id="GO:0005783">
    <property type="term" value="C:endoplasmic reticulum"/>
    <property type="evidence" value="ECO:0007669"/>
    <property type="project" value="TreeGrafter"/>
</dbReference>
<dbReference type="GO" id="GO:0009926">
    <property type="term" value="P:auxin polar transport"/>
    <property type="evidence" value="ECO:0007669"/>
    <property type="project" value="TreeGrafter"/>
</dbReference>
<feature type="transmembrane region" description="Helical" evidence="8">
    <location>
        <begin position="79"/>
        <end position="100"/>
    </location>
</feature>
<evidence type="ECO:0000256" key="5">
    <source>
        <dbReference type="ARBA" id="ARBA00022989"/>
    </source>
</evidence>
<evidence type="ECO:0000313" key="9">
    <source>
        <dbReference type="EnsemblPlants" id="MELO3C009892.2.1"/>
    </source>
</evidence>
<name>A0A9I9CXJ9_CUCME</name>
<sequence>MKKEKKKGSNSIFLSYFSDSTRFQHYSSKKQEGRRRSFWALLESRKAEESALLTRNFYREYEKFSILLQLVTMISLSDVYHVVAATVPLYVAMMLAYISVKWWKFFTAEQCSGINKFVAKFSIPLLSFQVISDNNLYKMNLQLILADFLQKILAIILLGAITKITSRGGLNWIITGLSLSTMPNTLILGLPVLKAMYGSEADVLLAQIVVLQSILWYNILLFLFEFTTTKAASLAPASEATEIEITQEGRAKEEIEEARDRNGRSLKTKSILLTVARKLIINPNTHATILGLIWSSIRFRSISILSTGGLGMAMFSLGLFMGSRTSIIACGTKMTLVAMGMKFLMGPALMAACSLALGLRGRLLRVAIVQAALPQGIVPFVFSKEYNIHPDVLSTGVLLGLLIALPVALAYYYLLSL</sequence>
<evidence type="ECO:0000256" key="8">
    <source>
        <dbReference type="RuleBase" id="RU362108"/>
    </source>
</evidence>
<dbReference type="InterPro" id="IPR014024">
    <property type="entry name" value="Auxin_eff_plant"/>
</dbReference>
<dbReference type="GO" id="GO:0005886">
    <property type="term" value="C:plasma membrane"/>
    <property type="evidence" value="ECO:0007669"/>
    <property type="project" value="TreeGrafter"/>
</dbReference>
<dbReference type="Pfam" id="PF03547">
    <property type="entry name" value="Mem_trans"/>
    <property type="match status" value="1"/>
</dbReference>